<protein>
    <recommendedName>
        <fullName evidence="6">ATP-dependent Clp protease proteolytic subunit</fullName>
    </recommendedName>
</protein>
<dbReference type="Proteomes" id="UP000243525">
    <property type="component" value="Unassembled WGS sequence"/>
</dbReference>
<gene>
    <name evidence="7" type="ORF">C8N47_11188</name>
</gene>
<evidence type="ECO:0000256" key="6">
    <source>
        <dbReference type="RuleBase" id="RU003567"/>
    </source>
</evidence>
<dbReference type="PANTHER" id="PTHR10381:SF70">
    <property type="entry name" value="ATP-DEPENDENT CLP PROTEASE PROTEOLYTIC SUBUNIT"/>
    <property type="match status" value="1"/>
</dbReference>
<dbReference type="GO" id="GO:0004176">
    <property type="term" value="F:ATP-dependent peptidase activity"/>
    <property type="evidence" value="ECO:0007669"/>
    <property type="project" value="InterPro"/>
</dbReference>
<evidence type="ECO:0000256" key="5">
    <source>
        <dbReference type="ARBA" id="ARBA00022825"/>
    </source>
</evidence>
<evidence type="ECO:0000313" key="7">
    <source>
        <dbReference type="EMBL" id="PTN08048.1"/>
    </source>
</evidence>
<evidence type="ECO:0000256" key="3">
    <source>
        <dbReference type="ARBA" id="ARBA00022670"/>
    </source>
</evidence>
<dbReference type="EMBL" id="QAAD01000011">
    <property type="protein sequence ID" value="PTN08048.1"/>
    <property type="molecule type" value="Genomic_DNA"/>
</dbReference>
<dbReference type="GO" id="GO:0004252">
    <property type="term" value="F:serine-type endopeptidase activity"/>
    <property type="evidence" value="ECO:0007669"/>
    <property type="project" value="InterPro"/>
</dbReference>
<dbReference type="GO" id="GO:0006515">
    <property type="term" value="P:protein quality control for misfolded or incompletely synthesized proteins"/>
    <property type="evidence" value="ECO:0007669"/>
    <property type="project" value="TreeGrafter"/>
</dbReference>
<dbReference type="CDD" id="cd07016">
    <property type="entry name" value="S14_ClpP_1"/>
    <property type="match status" value="1"/>
</dbReference>
<dbReference type="AlphaFoldDB" id="A0A2T5C0H0"/>
<comment type="caution">
    <text evidence="7">The sequence shown here is derived from an EMBL/GenBank/DDBJ whole genome shotgun (WGS) entry which is preliminary data.</text>
</comment>
<reference evidence="7 8" key="1">
    <citation type="submission" date="2018-04" db="EMBL/GenBank/DDBJ databases">
        <title>Genomic Encyclopedia of Archaeal and Bacterial Type Strains, Phase II (KMG-II): from individual species to whole genera.</title>
        <authorList>
            <person name="Goeker M."/>
        </authorList>
    </citation>
    <scope>NUCLEOTIDE SEQUENCE [LARGE SCALE GENOMIC DNA]</scope>
    <source>
        <strain evidence="7 8">DSM 28823</strain>
    </source>
</reference>
<dbReference type="Gene3D" id="3.90.226.10">
    <property type="entry name" value="2-enoyl-CoA Hydratase, Chain A, domain 1"/>
    <property type="match status" value="1"/>
</dbReference>
<keyword evidence="2" id="KW-0963">Cytoplasm</keyword>
<keyword evidence="4" id="KW-0378">Hydrolase</keyword>
<dbReference type="PANTHER" id="PTHR10381">
    <property type="entry name" value="ATP-DEPENDENT CLP PROTEASE PROTEOLYTIC SUBUNIT"/>
    <property type="match status" value="1"/>
</dbReference>
<dbReference type="InterPro" id="IPR001907">
    <property type="entry name" value="ClpP"/>
</dbReference>
<name>A0A2T5C0H0_9BACT</name>
<dbReference type="SUPFAM" id="SSF52096">
    <property type="entry name" value="ClpP/crotonase"/>
    <property type="match status" value="1"/>
</dbReference>
<dbReference type="InterPro" id="IPR023562">
    <property type="entry name" value="ClpP/TepA"/>
</dbReference>
<dbReference type="InterPro" id="IPR029045">
    <property type="entry name" value="ClpP/crotonase-like_dom_sf"/>
</dbReference>
<dbReference type="GO" id="GO:0009368">
    <property type="term" value="C:endopeptidase Clp complex"/>
    <property type="evidence" value="ECO:0007669"/>
    <property type="project" value="TreeGrafter"/>
</dbReference>
<evidence type="ECO:0000256" key="1">
    <source>
        <dbReference type="ARBA" id="ARBA00007039"/>
    </source>
</evidence>
<organism evidence="7 8">
    <name type="scientific">Mangrovibacterium marinum</name>
    <dbReference type="NCBI Taxonomy" id="1639118"/>
    <lineage>
        <taxon>Bacteria</taxon>
        <taxon>Pseudomonadati</taxon>
        <taxon>Bacteroidota</taxon>
        <taxon>Bacteroidia</taxon>
        <taxon>Marinilabiliales</taxon>
        <taxon>Prolixibacteraceae</taxon>
        <taxon>Mangrovibacterium</taxon>
    </lineage>
</organism>
<evidence type="ECO:0000313" key="8">
    <source>
        <dbReference type="Proteomes" id="UP000243525"/>
    </source>
</evidence>
<dbReference type="OrthoDB" id="9806592at2"/>
<sequence length="359" mass="40202">MEQRYSKIVNREKKQVEILLYGILGDNWEDGEIDGNYFARELNWLGREYDEITIRINSWGGNLDMGLSIVSEIRASKAFIITKVDGVAASMSGIIAVAGDRSEMNDYARLMLHLAYYIDGDGNKISDLNPRDQKALDQMNGILTDILARKGKSKDEIAAILDAETWYDADEAVAEGFIDQKIDTSNKKLAALDPRKLVAAVMDDFKPTNTKRSMERIAAKFGLSKDATEEQVLAKIQEEETASATKMVDQLIVVAKSIGTVSDELKNEEKARRVAKADAELFADLYLKVEKPEAGEGGKAKMIKDLVKTGDAGKHETKIVDKKFDELSEKELDDLRDKDRKTYVAKFKAHYGFEPEIED</sequence>
<keyword evidence="3 7" id="KW-0645">Protease</keyword>
<dbReference type="RefSeq" id="WP_107822777.1">
    <property type="nucleotide sequence ID" value="NZ_QAAD01000011.1"/>
</dbReference>
<keyword evidence="8" id="KW-1185">Reference proteome</keyword>
<accession>A0A2T5C0H0</accession>
<keyword evidence="5" id="KW-0720">Serine protease</keyword>
<evidence type="ECO:0000256" key="2">
    <source>
        <dbReference type="ARBA" id="ARBA00022490"/>
    </source>
</evidence>
<evidence type="ECO:0000256" key="4">
    <source>
        <dbReference type="ARBA" id="ARBA00022801"/>
    </source>
</evidence>
<dbReference type="GO" id="GO:0051117">
    <property type="term" value="F:ATPase binding"/>
    <property type="evidence" value="ECO:0007669"/>
    <property type="project" value="TreeGrafter"/>
</dbReference>
<dbReference type="Pfam" id="PF00574">
    <property type="entry name" value="CLP_protease"/>
    <property type="match status" value="1"/>
</dbReference>
<dbReference type="PRINTS" id="PR00127">
    <property type="entry name" value="CLPPROTEASEP"/>
</dbReference>
<comment type="similarity">
    <text evidence="1 6">Belongs to the peptidase S14 family.</text>
</comment>
<proteinExistence type="inferred from homology"/>